<dbReference type="AlphaFoldDB" id="A0A3B0XA11"/>
<organism evidence="2">
    <name type="scientific">hydrothermal vent metagenome</name>
    <dbReference type="NCBI Taxonomy" id="652676"/>
    <lineage>
        <taxon>unclassified sequences</taxon>
        <taxon>metagenomes</taxon>
        <taxon>ecological metagenomes</taxon>
    </lineage>
</organism>
<dbReference type="EMBL" id="UOFJ01000136">
    <property type="protein sequence ID" value="VAW64581.1"/>
    <property type="molecule type" value="Genomic_DNA"/>
</dbReference>
<dbReference type="InterPro" id="IPR001826">
    <property type="entry name" value="RHS"/>
</dbReference>
<dbReference type="Pfam" id="PF03527">
    <property type="entry name" value="RHS"/>
    <property type="match status" value="1"/>
</dbReference>
<gene>
    <name evidence="2" type="ORF">MNBD_GAMMA10-1048</name>
</gene>
<reference evidence="2" key="1">
    <citation type="submission" date="2018-06" db="EMBL/GenBank/DDBJ databases">
        <authorList>
            <person name="Zhirakovskaya E."/>
        </authorList>
    </citation>
    <scope>NUCLEOTIDE SEQUENCE</scope>
</reference>
<feature type="domain" description="RHS protein conserved region" evidence="1">
    <location>
        <begin position="42"/>
        <end position="75"/>
    </location>
</feature>
<dbReference type="PANTHER" id="PTHR32305">
    <property type="match status" value="1"/>
</dbReference>
<evidence type="ECO:0000313" key="2">
    <source>
        <dbReference type="EMBL" id="VAW64581.1"/>
    </source>
</evidence>
<proteinExistence type="predicted"/>
<sequence>MSGYGREERRIYADGREQTVAYHYEQDSFRPIAQEVDGELSYIVTDHLGTPKELLSEEGELRWSASHKLWGGIAQVQAGSGRAANDANGNITCLLRFQGQLEDEESGLYYNRFRYY</sequence>
<dbReference type="PANTHER" id="PTHR32305:SF15">
    <property type="entry name" value="PROTEIN RHSA-RELATED"/>
    <property type="match status" value="1"/>
</dbReference>
<dbReference type="InterPro" id="IPR050708">
    <property type="entry name" value="T6SS_VgrG/RHS"/>
</dbReference>
<feature type="non-terminal residue" evidence="2">
    <location>
        <position position="116"/>
    </location>
</feature>
<evidence type="ECO:0000259" key="1">
    <source>
        <dbReference type="Pfam" id="PF03527"/>
    </source>
</evidence>
<protein>
    <recommendedName>
        <fullName evidence="1">RHS protein conserved region domain-containing protein</fullName>
    </recommendedName>
</protein>
<accession>A0A3B0XA11</accession>
<dbReference type="Gene3D" id="2.180.10.10">
    <property type="entry name" value="RHS repeat-associated core"/>
    <property type="match status" value="1"/>
</dbReference>
<name>A0A3B0XA11_9ZZZZ</name>